<organism evidence="1">
    <name type="scientific">Sesamum angustifolium</name>
    <dbReference type="NCBI Taxonomy" id="2727405"/>
    <lineage>
        <taxon>Eukaryota</taxon>
        <taxon>Viridiplantae</taxon>
        <taxon>Streptophyta</taxon>
        <taxon>Embryophyta</taxon>
        <taxon>Tracheophyta</taxon>
        <taxon>Spermatophyta</taxon>
        <taxon>Magnoliopsida</taxon>
        <taxon>eudicotyledons</taxon>
        <taxon>Gunneridae</taxon>
        <taxon>Pentapetalae</taxon>
        <taxon>asterids</taxon>
        <taxon>lamiids</taxon>
        <taxon>Lamiales</taxon>
        <taxon>Pedaliaceae</taxon>
        <taxon>Sesamum</taxon>
    </lineage>
</organism>
<evidence type="ECO:0000313" key="1">
    <source>
        <dbReference type="EMBL" id="KAL0364505.1"/>
    </source>
</evidence>
<comment type="caution">
    <text evidence="1">The sequence shown here is derived from an EMBL/GenBank/DDBJ whole genome shotgun (WGS) entry which is preliminary data.</text>
</comment>
<dbReference type="EMBL" id="JACGWK010000003">
    <property type="protein sequence ID" value="KAL0364505.1"/>
    <property type="molecule type" value="Genomic_DNA"/>
</dbReference>
<reference evidence="1" key="2">
    <citation type="journal article" date="2024" name="Plant">
        <title>Genomic evolution and insights into agronomic trait innovations of Sesamum species.</title>
        <authorList>
            <person name="Miao H."/>
            <person name="Wang L."/>
            <person name="Qu L."/>
            <person name="Liu H."/>
            <person name="Sun Y."/>
            <person name="Le M."/>
            <person name="Wang Q."/>
            <person name="Wei S."/>
            <person name="Zheng Y."/>
            <person name="Lin W."/>
            <person name="Duan Y."/>
            <person name="Cao H."/>
            <person name="Xiong S."/>
            <person name="Wang X."/>
            <person name="Wei L."/>
            <person name="Li C."/>
            <person name="Ma Q."/>
            <person name="Ju M."/>
            <person name="Zhao R."/>
            <person name="Li G."/>
            <person name="Mu C."/>
            <person name="Tian Q."/>
            <person name="Mei H."/>
            <person name="Zhang T."/>
            <person name="Gao T."/>
            <person name="Zhang H."/>
        </authorList>
    </citation>
    <scope>NUCLEOTIDE SEQUENCE</scope>
    <source>
        <strain evidence="1">G01</strain>
    </source>
</reference>
<accession>A0AAW2Q9G6</accession>
<dbReference type="AlphaFoldDB" id="A0AAW2Q9G6"/>
<name>A0AAW2Q9G6_9LAMI</name>
<gene>
    <name evidence="1" type="ORF">Sangu_0548100</name>
</gene>
<reference evidence="1" key="1">
    <citation type="submission" date="2020-06" db="EMBL/GenBank/DDBJ databases">
        <authorList>
            <person name="Li T."/>
            <person name="Hu X."/>
            <person name="Zhang T."/>
            <person name="Song X."/>
            <person name="Zhang H."/>
            <person name="Dai N."/>
            <person name="Sheng W."/>
            <person name="Hou X."/>
            <person name="Wei L."/>
        </authorList>
    </citation>
    <scope>NUCLEOTIDE SEQUENCE</scope>
    <source>
        <strain evidence="1">G01</strain>
        <tissue evidence="1">Leaf</tissue>
    </source>
</reference>
<proteinExistence type="predicted"/>
<protein>
    <submittedName>
        <fullName evidence="1">Uncharacterized protein</fullName>
    </submittedName>
</protein>
<sequence>MRKCSSHSSEARRGKRRMAAFAEEHWCSSNAHGHNSSKHGRNVRPDGIRAVGVTDCGSVMMEQDVGMCEKTLTTRLVMLTQLSMMCGGTALGLSTLRRILGARRVLC</sequence>